<comment type="caution">
    <text evidence="2">The sequence shown here is derived from an EMBL/GenBank/DDBJ whole genome shotgun (WGS) entry which is preliminary data.</text>
</comment>
<proteinExistence type="predicted"/>
<evidence type="ECO:0000259" key="1">
    <source>
        <dbReference type="Pfam" id="PF01624"/>
    </source>
</evidence>
<reference evidence="2" key="1">
    <citation type="submission" date="2021-08" db="EMBL/GenBank/DDBJ databases">
        <title>Complete genome sequence of Chryseobacterium sp strain PS-8.</title>
        <authorList>
            <person name="Das S.K."/>
        </authorList>
    </citation>
    <scope>NUCLEOTIDE SEQUENCE</scope>
    <source>
        <strain evidence="2">PS-8</strain>
    </source>
</reference>
<evidence type="ECO:0000313" key="3">
    <source>
        <dbReference type="Proteomes" id="UP001430374"/>
    </source>
</evidence>
<keyword evidence="3" id="KW-1185">Reference proteome</keyword>
<name>A0ABS9C2L2_9FLAO</name>
<protein>
    <recommendedName>
        <fullName evidence="1">DNA mismatch repair protein MutS-like N-terminal domain-containing protein</fullName>
    </recommendedName>
</protein>
<dbReference type="EMBL" id="JACSGT010000001">
    <property type="protein sequence ID" value="MCF2218770.1"/>
    <property type="molecule type" value="Genomic_DNA"/>
</dbReference>
<evidence type="ECO:0000313" key="2">
    <source>
        <dbReference type="EMBL" id="MCF2218770.1"/>
    </source>
</evidence>
<dbReference type="InterPro" id="IPR007695">
    <property type="entry name" value="DNA_mismatch_repair_MutS-lik_N"/>
</dbReference>
<dbReference type="Pfam" id="PF01624">
    <property type="entry name" value="MutS_I"/>
    <property type="match status" value="1"/>
</dbReference>
<dbReference type="Proteomes" id="UP001430374">
    <property type="component" value="Unassembled WGS sequence"/>
</dbReference>
<sequence length="146" mass="17175">MTLAEKIEFQNIHKDKVCVFKEGVFYKVYNEGVFLLQKLNYKTTVKQYQKTKEKYVSIGFPESVLEKLKLQYKTVGNENTNNLMLYYGSIFDESDFKNWKNKMLLTENASSKSDILIEIKNYPLASKTPIEVFMWVAAMQQKLKDQ</sequence>
<gene>
    <name evidence="2" type="ORF">H9Q08_05590</name>
</gene>
<feature type="domain" description="DNA mismatch repair protein MutS-like N-terminal" evidence="1">
    <location>
        <begin position="9"/>
        <end position="67"/>
    </location>
</feature>
<accession>A0ABS9C2L2</accession>
<organism evidence="2 3">
    <name type="scientific">Chryseobacterium indicum</name>
    <dbReference type="NCBI Taxonomy" id="2766954"/>
    <lineage>
        <taxon>Bacteria</taxon>
        <taxon>Pseudomonadati</taxon>
        <taxon>Bacteroidota</taxon>
        <taxon>Flavobacteriia</taxon>
        <taxon>Flavobacteriales</taxon>
        <taxon>Weeksellaceae</taxon>
        <taxon>Chryseobacterium group</taxon>
        <taxon>Chryseobacterium</taxon>
    </lineage>
</organism>
<dbReference type="RefSeq" id="WP_235130477.1">
    <property type="nucleotide sequence ID" value="NZ_JACSGT010000001.1"/>
</dbReference>